<dbReference type="Gene3D" id="6.10.250.660">
    <property type="match status" value="1"/>
</dbReference>
<dbReference type="EMBL" id="BOQM01000004">
    <property type="protein sequence ID" value="GIM81875.1"/>
    <property type="molecule type" value="Genomic_DNA"/>
</dbReference>
<dbReference type="Proteomes" id="UP000315983">
    <property type="component" value="Unassembled WGS sequence"/>
</dbReference>
<gene>
    <name evidence="3" type="ORF">FB564_2136</name>
    <name evidence="2" type="ORF">Sar04_04280</name>
</gene>
<dbReference type="InterPro" id="IPR019933">
    <property type="entry name" value="DivIVA_domain"/>
</dbReference>
<keyword evidence="5" id="KW-1185">Reference proteome</keyword>
<dbReference type="EMBL" id="VFOL01000001">
    <property type="protein sequence ID" value="TQL36994.1"/>
    <property type="molecule type" value="Genomic_DNA"/>
</dbReference>
<organism evidence="3 4">
    <name type="scientific">Salinispora arenicola</name>
    <dbReference type="NCBI Taxonomy" id="168697"/>
    <lineage>
        <taxon>Bacteria</taxon>
        <taxon>Bacillati</taxon>
        <taxon>Actinomycetota</taxon>
        <taxon>Actinomycetes</taxon>
        <taxon>Micromonosporales</taxon>
        <taxon>Micromonosporaceae</taxon>
        <taxon>Salinispora</taxon>
    </lineage>
</organism>
<evidence type="ECO:0000313" key="5">
    <source>
        <dbReference type="Proteomes" id="UP000677457"/>
    </source>
</evidence>
<accession>A0A542XMD2</accession>
<feature type="region of interest" description="Disordered" evidence="1">
    <location>
        <begin position="1"/>
        <end position="35"/>
    </location>
</feature>
<sequence>MRSLLRRLTHRPVPTPHEPVTRHHGPDPWTRAQPPLRPWQVRDRCFNMRRRGLDPVEIRAFLHRVADELTTAQTALVAVQEENIRIKDALRAWQTAQSTSHDHR</sequence>
<protein>
    <submittedName>
        <fullName evidence="3">DivIVA domain-containing protein</fullName>
    </submittedName>
</protein>
<feature type="compositionally biased region" description="Basic residues" evidence="1">
    <location>
        <begin position="1"/>
        <end position="10"/>
    </location>
</feature>
<dbReference type="Proteomes" id="UP000677457">
    <property type="component" value="Unassembled WGS sequence"/>
</dbReference>
<evidence type="ECO:0000313" key="2">
    <source>
        <dbReference type="EMBL" id="GIM81875.1"/>
    </source>
</evidence>
<reference evidence="2 5" key="2">
    <citation type="submission" date="2021-03" db="EMBL/GenBank/DDBJ databases">
        <title>Whole genome shotgun sequence of Salinispora arenicola NBRC 105043.</title>
        <authorList>
            <person name="Komaki H."/>
            <person name="Tamura T."/>
        </authorList>
    </citation>
    <scope>NUCLEOTIDE SEQUENCE [LARGE SCALE GENOMIC DNA]</scope>
    <source>
        <strain evidence="2 5">NBRC 105043</strain>
    </source>
</reference>
<reference evidence="3 4" key="1">
    <citation type="submission" date="2019-06" db="EMBL/GenBank/DDBJ databases">
        <title>Sequencing the genomes of 1000 actinobacteria strains.</title>
        <authorList>
            <person name="Klenk H.-P."/>
        </authorList>
    </citation>
    <scope>NUCLEOTIDE SEQUENCE [LARGE SCALE GENOMIC DNA]</scope>
    <source>
        <strain evidence="3 4">DSM 44819</strain>
    </source>
</reference>
<dbReference type="AlphaFoldDB" id="A0A542XMD2"/>
<dbReference type="NCBIfam" id="TIGR03544">
    <property type="entry name" value="DivI1A_domain"/>
    <property type="match status" value="1"/>
</dbReference>
<proteinExistence type="predicted"/>
<evidence type="ECO:0000313" key="4">
    <source>
        <dbReference type="Proteomes" id="UP000315983"/>
    </source>
</evidence>
<comment type="caution">
    <text evidence="3">The sequence shown here is derived from an EMBL/GenBank/DDBJ whole genome shotgun (WGS) entry which is preliminary data.</text>
</comment>
<evidence type="ECO:0000313" key="3">
    <source>
        <dbReference type="EMBL" id="TQL36994.1"/>
    </source>
</evidence>
<evidence type="ECO:0000256" key="1">
    <source>
        <dbReference type="SAM" id="MobiDB-lite"/>
    </source>
</evidence>
<name>A0A542XMD2_SALAC</name>